<dbReference type="Proteomes" id="UP000297245">
    <property type="component" value="Unassembled WGS sequence"/>
</dbReference>
<feature type="compositionally biased region" description="Low complexity" evidence="1">
    <location>
        <begin position="124"/>
        <end position="137"/>
    </location>
</feature>
<gene>
    <name evidence="2" type="ORF">K435DRAFT_834501</name>
</gene>
<accession>A0A4V4HIC6</accession>
<evidence type="ECO:0000313" key="2">
    <source>
        <dbReference type="EMBL" id="THV06086.1"/>
    </source>
</evidence>
<dbReference type="AlphaFoldDB" id="A0A4V4HIC6"/>
<feature type="compositionally biased region" description="Polar residues" evidence="1">
    <location>
        <begin position="1"/>
        <end position="16"/>
    </location>
</feature>
<sequence length="184" mass="20199">MNTHDSLIASARQTLDQPAPPTLREILTAYRTKGDGDRDMLLAMLNAKAAEDQRIAQSASLHRALLEEHYSQASILPPITHYPSPSESNNGPLRKRHRSSRSPYARPDRDTDRDSNLGLPPSPYSSRSSRSPEFSPPIQHRPSMAIGSLVSASNHVYAASSPAQSVSDQTHHDSSAQDRQRSPS</sequence>
<reference evidence="2 3" key="1">
    <citation type="journal article" date="2019" name="Nat. Ecol. Evol.">
        <title>Megaphylogeny resolves global patterns of mushroom evolution.</title>
        <authorList>
            <person name="Varga T."/>
            <person name="Krizsan K."/>
            <person name="Foldi C."/>
            <person name="Dima B."/>
            <person name="Sanchez-Garcia M."/>
            <person name="Sanchez-Ramirez S."/>
            <person name="Szollosi G.J."/>
            <person name="Szarkandi J.G."/>
            <person name="Papp V."/>
            <person name="Albert L."/>
            <person name="Andreopoulos W."/>
            <person name="Angelini C."/>
            <person name="Antonin V."/>
            <person name="Barry K.W."/>
            <person name="Bougher N.L."/>
            <person name="Buchanan P."/>
            <person name="Buyck B."/>
            <person name="Bense V."/>
            <person name="Catcheside P."/>
            <person name="Chovatia M."/>
            <person name="Cooper J."/>
            <person name="Damon W."/>
            <person name="Desjardin D."/>
            <person name="Finy P."/>
            <person name="Geml J."/>
            <person name="Haridas S."/>
            <person name="Hughes K."/>
            <person name="Justo A."/>
            <person name="Karasinski D."/>
            <person name="Kautmanova I."/>
            <person name="Kiss B."/>
            <person name="Kocsube S."/>
            <person name="Kotiranta H."/>
            <person name="LaButti K.M."/>
            <person name="Lechner B.E."/>
            <person name="Liimatainen K."/>
            <person name="Lipzen A."/>
            <person name="Lukacs Z."/>
            <person name="Mihaltcheva S."/>
            <person name="Morgado L.N."/>
            <person name="Niskanen T."/>
            <person name="Noordeloos M.E."/>
            <person name="Ohm R.A."/>
            <person name="Ortiz-Santana B."/>
            <person name="Ovrebo C."/>
            <person name="Racz N."/>
            <person name="Riley R."/>
            <person name="Savchenko A."/>
            <person name="Shiryaev A."/>
            <person name="Soop K."/>
            <person name="Spirin V."/>
            <person name="Szebenyi C."/>
            <person name="Tomsovsky M."/>
            <person name="Tulloss R.E."/>
            <person name="Uehling J."/>
            <person name="Grigoriev I.V."/>
            <person name="Vagvolgyi C."/>
            <person name="Papp T."/>
            <person name="Martin F.M."/>
            <person name="Miettinen O."/>
            <person name="Hibbett D.S."/>
            <person name="Nagy L.G."/>
        </authorList>
    </citation>
    <scope>NUCLEOTIDE SEQUENCE [LARGE SCALE GENOMIC DNA]</scope>
    <source>
        <strain evidence="2 3">CBS 962.96</strain>
    </source>
</reference>
<keyword evidence="3" id="KW-1185">Reference proteome</keyword>
<feature type="region of interest" description="Disordered" evidence="1">
    <location>
        <begin position="1"/>
        <end position="20"/>
    </location>
</feature>
<proteinExistence type="predicted"/>
<dbReference type="OrthoDB" id="2537258at2759"/>
<evidence type="ECO:0000313" key="3">
    <source>
        <dbReference type="Proteomes" id="UP000297245"/>
    </source>
</evidence>
<feature type="compositionally biased region" description="Basic and acidic residues" evidence="1">
    <location>
        <begin position="106"/>
        <end position="115"/>
    </location>
</feature>
<organism evidence="2 3">
    <name type="scientific">Dendrothele bispora (strain CBS 962.96)</name>
    <dbReference type="NCBI Taxonomy" id="1314807"/>
    <lineage>
        <taxon>Eukaryota</taxon>
        <taxon>Fungi</taxon>
        <taxon>Dikarya</taxon>
        <taxon>Basidiomycota</taxon>
        <taxon>Agaricomycotina</taxon>
        <taxon>Agaricomycetes</taxon>
        <taxon>Agaricomycetidae</taxon>
        <taxon>Agaricales</taxon>
        <taxon>Agaricales incertae sedis</taxon>
        <taxon>Dendrothele</taxon>
    </lineage>
</organism>
<feature type="region of interest" description="Disordered" evidence="1">
    <location>
        <begin position="159"/>
        <end position="184"/>
    </location>
</feature>
<evidence type="ECO:0000256" key="1">
    <source>
        <dbReference type="SAM" id="MobiDB-lite"/>
    </source>
</evidence>
<feature type="region of interest" description="Disordered" evidence="1">
    <location>
        <begin position="76"/>
        <end position="147"/>
    </location>
</feature>
<name>A0A4V4HIC6_DENBC</name>
<feature type="compositionally biased region" description="Basic and acidic residues" evidence="1">
    <location>
        <begin position="169"/>
        <end position="184"/>
    </location>
</feature>
<dbReference type="EMBL" id="ML179045">
    <property type="protein sequence ID" value="THV06086.1"/>
    <property type="molecule type" value="Genomic_DNA"/>
</dbReference>
<protein>
    <submittedName>
        <fullName evidence="2">Uncharacterized protein</fullName>
    </submittedName>
</protein>